<sequence length="151" mass="17083">MVEEIFILKSIYYQAIEHEIRWTYWLFIATALTAGYFSWEMILNLPKPETFLELGKYYFTDTAAYLRATALSLITGLMLLVGCFIGLVSAISNEAEYSNLYRVFIIIVGLLTGLASLYFLYYGVYLLFVLAIIALIAVVALNSGTSNGRRK</sequence>
<keyword evidence="1" id="KW-1133">Transmembrane helix</keyword>
<feature type="transmembrane region" description="Helical" evidence="1">
    <location>
        <begin position="21"/>
        <end position="39"/>
    </location>
</feature>
<dbReference type="EMBL" id="JAUSWA010000035">
    <property type="protein sequence ID" value="MDQ0496410.1"/>
    <property type="molecule type" value="Genomic_DNA"/>
</dbReference>
<evidence type="ECO:0000313" key="3">
    <source>
        <dbReference type="Proteomes" id="UP001242811"/>
    </source>
</evidence>
<organism evidence="2 3">
    <name type="scientific">Paenibacillus brasilensis</name>
    <dbReference type="NCBI Taxonomy" id="128574"/>
    <lineage>
        <taxon>Bacteria</taxon>
        <taxon>Bacillati</taxon>
        <taxon>Bacillota</taxon>
        <taxon>Bacilli</taxon>
        <taxon>Bacillales</taxon>
        <taxon>Paenibacillaceae</taxon>
        <taxon>Paenibacillus</taxon>
    </lineage>
</organism>
<name>A0ABU0L567_9BACL</name>
<gene>
    <name evidence="2" type="ORF">QOZ95_004600</name>
</gene>
<proteinExistence type="predicted"/>
<keyword evidence="1" id="KW-0812">Transmembrane</keyword>
<evidence type="ECO:0000313" key="2">
    <source>
        <dbReference type="EMBL" id="MDQ0496410.1"/>
    </source>
</evidence>
<accession>A0ABU0L567</accession>
<keyword evidence="1" id="KW-0472">Membrane</keyword>
<evidence type="ECO:0000256" key="1">
    <source>
        <dbReference type="SAM" id="Phobius"/>
    </source>
</evidence>
<keyword evidence="3" id="KW-1185">Reference proteome</keyword>
<dbReference type="RefSeq" id="WP_152381884.1">
    <property type="nucleotide sequence ID" value="NZ_CP045298.1"/>
</dbReference>
<dbReference type="Proteomes" id="UP001242811">
    <property type="component" value="Unassembled WGS sequence"/>
</dbReference>
<reference evidence="2 3" key="1">
    <citation type="submission" date="2023-07" db="EMBL/GenBank/DDBJ databases">
        <title>Genomic Encyclopedia of Type Strains, Phase IV (KMG-IV): sequencing the most valuable type-strain genomes for metagenomic binning, comparative biology and taxonomic classification.</title>
        <authorList>
            <person name="Goeker M."/>
        </authorList>
    </citation>
    <scope>NUCLEOTIDE SEQUENCE [LARGE SCALE GENOMIC DNA]</scope>
    <source>
        <strain evidence="2 3">DSM 14914</strain>
    </source>
</reference>
<protein>
    <submittedName>
        <fullName evidence="2">Uncharacterized protein</fullName>
    </submittedName>
</protein>
<comment type="caution">
    <text evidence="2">The sequence shown here is derived from an EMBL/GenBank/DDBJ whole genome shotgun (WGS) entry which is preliminary data.</text>
</comment>
<feature type="transmembrane region" description="Helical" evidence="1">
    <location>
        <begin position="125"/>
        <end position="144"/>
    </location>
</feature>
<feature type="transmembrane region" description="Helical" evidence="1">
    <location>
        <begin position="64"/>
        <end position="88"/>
    </location>
</feature>
<feature type="transmembrane region" description="Helical" evidence="1">
    <location>
        <begin position="100"/>
        <end position="119"/>
    </location>
</feature>